<evidence type="ECO:0000256" key="1">
    <source>
        <dbReference type="SAM" id="MobiDB-lite"/>
    </source>
</evidence>
<reference evidence="3" key="2">
    <citation type="submission" date="2023-01" db="EMBL/GenBank/DDBJ databases">
        <authorList>
            <person name="Sun Q."/>
            <person name="Evtushenko L."/>
        </authorList>
    </citation>
    <scope>NUCLEOTIDE SEQUENCE</scope>
    <source>
        <strain evidence="3">VKM B-2484</strain>
    </source>
</reference>
<evidence type="ECO:0000313" key="3">
    <source>
        <dbReference type="EMBL" id="GLK70261.1"/>
    </source>
</evidence>
<comment type="caution">
    <text evidence="3">The sequence shown here is derived from an EMBL/GenBank/DDBJ whole genome shotgun (WGS) entry which is preliminary data.</text>
</comment>
<feature type="compositionally biased region" description="Low complexity" evidence="1">
    <location>
        <begin position="123"/>
        <end position="139"/>
    </location>
</feature>
<keyword evidence="2" id="KW-0812">Transmembrane</keyword>
<dbReference type="AlphaFoldDB" id="A0A9W6J3R0"/>
<dbReference type="Proteomes" id="UP001143370">
    <property type="component" value="Unassembled WGS sequence"/>
</dbReference>
<dbReference type="RefSeq" id="WP_373878491.1">
    <property type="nucleotide sequence ID" value="NZ_BSFJ01000002.1"/>
</dbReference>
<keyword evidence="2" id="KW-1133">Transmembrane helix</keyword>
<dbReference type="EMBL" id="BSFJ01000002">
    <property type="protein sequence ID" value="GLK70261.1"/>
    <property type="molecule type" value="Genomic_DNA"/>
</dbReference>
<dbReference type="Pfam" id="PF11666">
    <property type="entry name" value="DUF2933"/>
    <property type="match status" value="1"/>
</dbReference>
<keyword evidence="2" id="KW-0472">Membrane</keyword>
<proteinExistence type="predicted"/>
<protein>
    <recommendedName>
        <fullName evidence="5">DUF2933 domain-containing protein</fullName>
    </recommendedName>
</protein>
<feature type="transmembrane region" description="Helical" evidence="2">
    <location>
        <begin position="86"/>
        <end position="108"/>
    </location>
</feature>
<gene>
    <name evidence="3" type="ORF">GCM10017643_03760</name>
</gene>
<organism evidence="3 4">
    <name type="scientific">Ancylobacter dichloromethanicus</name>
    <dbReference type="NCBI Taxonomy" id="518825"/>
    <lineage>
        <taxon>Bacteria</taxon>
        <taxon>Pseudomonadati</taxon>
        <taxon>Pseudomonadota</taxon>
        <taxon>Alphaproteobacteria</taxon>
        <taxon>Hyphomicrobiales</taxon>
        <taxon>Xanthobacteraceae</taxon>
        <taxon>Ancylobacter</taxon>
    </lineage>
</organism>
<evidence type="ECO:0008006" key="5">
    <source>
        <dbReference type="Google" id="ProtNLM"/>
    </source>
</evidence>
<dbReference type="InterPro" id="IPR021682">
    <property type="entry name" value="DUF2933"/>
</dbReference>
<feature type="transmembrane region" description="Helical" evidence="2">
    <location>
        <begin position="63"/>
        <end position="80"/>
    </location>
</feature>
<evidence type="ECO:0000313" key="4">
    <source>
        <dbReference type="Proteomes" id="UP001143370"/>
    </source>
</evidence>
<sequence>MAGHGSSAVVSLGGWRLADASLHRLATSGRLQGVPVRPGLTWVEFPMEHGGHGGEGGFFRSRANWVLIGFLAIGGFYLLTEHRAHLIPYLGYWPFLLILACPLMHVFMHGGHGGHGGRGGSNDSGSGSADAGQNQPHKH</sequence>
<keyword evidence="4" id="KW-1185">Reference proteome</keyword>
<feature type="region of interest" description="Disordered" evidence="1">
    <location>
        <begin position="114"/>
        <end position="139"/>
    </location>
</feature>
<accession>A0A9W6J3R0</accession>
<reference evidence="3" key="1">
    <citation type="journal article" date="2014" name="Int. J. Syst. Evol. Microbiol.">
        <title>Complete genome sequence of Corynebacterium casei LMG S-19264T (=DSM 44701T), isolated from a smear-ripened cheese.</title>
        <authorList>
            <consortium name="US DOE Joint Genome Institute (JGI-PGF)"/>
            <person name="Walter F."/>
            <person name="Albersmeier A."/>
            <person name="Kalinowski J."/>
            <person name="Ruckert C."/>
        </authorList>
    </citation>
    <scope>NUCLEOTIDE SEQUENCE</scope>
    <source>
        <strain evidence="3">VKM B-2484</strain>
    </source>
</reference>
<name>A0A9W6J3R0_9HYPH</name>
<evidence type="ECO:0000256" key="2">
    <source>
        <dbReference type="SAM" id="Phobius"/>
    </source>
</evidence>